<accession>A0A2R8FE95</accession>
<dbReference type="Proteomes" id="UP000273054">
    <property type="component" value="Segment"/>
</dbReference>
<gene>
    <name evidence="1" type="ORF">BRZCDTV_189</name>
</gene>
<feature type="non-terminal residue" evidence="1">
    <location>
        <position position="66"/>
    </location>
</feature>
<reference evidence="1" key="1">
    <citation type="submission" date="2018-03" db="EMBL/GenBank/DDBJ databases">
        <authorList>
            <consortium name="Urmite Genomes"/>
        </authorList>
    </citation>
    <scope>NUCLEOTIDE SEQUENCE [LARGE SCALE GENOMIC DNA]</scope>
    <source>
        <strain evidence="1">IHUMI-27.7</strain>
    </source>
</reference>
<keyword evidence="2" id="KW-1185">Reference proteome</keyword>
<evidence type="ECO:0000313" key="1">
    <source>
        <dbReference type="EMBL" id="SPN79161.1"/>
    </source>
</evidence>
<organism evidence="1">
    <name type="scientific">Brazilian cedratvirus IHUMI</name>
    <dbReference type="NCBI Taxonomy" id="2126980"/>
    <lineage>
        <taxon>Viruses</taxon>
        <taxon>Pithoviruses</taxon>
        <taxon>Orthocedratvirinae</taxon>
        <taxon>Alphacedratvirus</taxon>
        <taxon>Alphacedratvirus brasiliense</taxon>
    </lineage>
</organism>
<dbReference type="EMBL" id="LT994651">
    <property type="protein sequence ID" value="SPN79161.1"/>
    <property type="molecule type" value="Genomic_DNA"/>
</dbReference>
<sequence>MSLIFASFEEKVIFYFQALNKLCLYGGKVEDTRLVVTFSNTCPRLLQVIKEKDGYLYRTLVEGCHY</sequence>
<proteinExistence type="predicted"/>
<name>A0A2R8FE95_9VIRU</name>
<protein>
    <submittedName>
        <fullName evidence="1">Uncharacterized protein</fullName>
    </submittedName>
</protein>
<evidence type="ECO:0000313" key="2">
    <source>
        <dbReference type="Proteomes" id="UP000273054"/>
    </source>
</evidence>